<protein>
    <submittedName>
        <fullName evidence="1">Uncharacterized protein</fullName>
    </submittedName>
</protein>
<gene>
    <name evidence="1" type="ORF">SAMN05421858_3251</name>
</gene>
<dbReference type="EMBL" id="FTNO01000003">
    <property type="protein sequence ID" value="SIR67021.1"/>
    <property type="molecule type" value="Genomic_DNA"/>
</dbReference>
<evidence type="ECO:0000313" key="1">
    <source>
        <dbReference type="EMBL" id="SIR67021.1"/>
    </source>
</evidence>
<evidence type="ECO:0000313" key="2">
    <source>
        <dbReference type="Proteomes" id="UP000186914"/>
    </source>
</evidence>
<name>A0A1N7CTX1_9EURY</name>
<sequence>MTNDHNWNLDQHYLFGAEANISTPAMKSTISYHHKKAVRLT</sequence>
<proteinExistence type="predicted"/>
<dbReference type="Proteomes" id="UP000186914">
    <property type="component" value="Unassembled WGS sequence"/>
</dbReference>
<organism evidence="1 2">
    <name type="scientific">Haladaptatus litoreus</name>
    <dbReference type="NCBI Taxonomy" id="553468"/>
    <lineage>
        <taxon>Archaea</taxon>
        <taxon>Methanobacteriati</taxon>
        <taxon>Methanobacteriota</taxon>
        <taxon>Stenosarchaea group</taxon>
        <taxon>Halobacteria</taxon>
        <taxon>Halobacteriales</taxon>
        <taxon>Haladaptataceae</taxon>
        <taxon>Haladaptatus</taxon>
    </lineage>
</organism>
<dbReference type="AlphaFoldDB" id="A0A1N7CTX1"/>
<keyword evidence="2" id="KW-1185">Reference proteome</keyword>
<accession>A0A1N7CTX1</accession>
<reference evidence="2" key="1">
    <citation type="submission" date="2017-01" db="EMBL/GenBank/DDBJ databases">
        <authorList>
            <person name="Varghese N."/>
            <person name="Submissions S."/>
        </authorList>
    </citation>
    <scope>NUCLEOTIDE SEQUENCE [LARGE SCALE GENOMIC DNA]</scope>
    <source>
        <strain evidence="2">CGMCC 1.7737</strain>
    </source>
</reference>